<sequence length="74" mass="8479">MNTAFDESYIYYRIGDDGEWEQCRTTELPPHRAACQAVDMIADALERTKDMSPAEREIELERVLELVDQVSASV</sequence>
<name>A0ACC6MYB1_9HYPH</name>
<evidence type="ECO:0000313" key="2">
    <source>
        <dbReference type="Proteomes" id="UP001304050"/>
    </source>
</evidence>
<protein>
    <submittedName>
        <fullName evidence="1">Uncharacterized protein</fullName>
    </submittedName>
</protein>
<organism evidence="1 2">
    <name type="scientific">Rhizobium mulingense</name>
    <dbReference type="NCBI Taxonomy" id="3031128"/>
    <lineage>
        <taxon>Bacteria</taxon>
        <taxon>Pseudomonadati</taxon>
        <taxon>Pseudomonadota</taxon>
        <taxon>Alphaproteobacteria</taxon>
        <taxon>Hyphomicrobiales</taxon>
        <taxon>Rhizobiaceae</taxon>
        <taxon>Rhizobium/Agrobacterium group</taxon>
        <taxon>Rhizobium</taxon>
    </lineage>
</organism>
<dbReference type="EMBL" id="JAYESG010000006">
    <property type="protein sequence ID" value="MEA3518329.1"/>
    <property type="molecule type" value="Genomic_DNA"/>
</dbReference>
<dbReference type="Proteomes" id="UP001304050">
    <property type="component" value="Unassembled WGS sequence"/>
</dbReference>
<accession>A0ACC6MYB1</accession>
<gene>
    <name evidence="1" type="ORF">U8465_14550</name>
</gene>
<comment type="caution">
    <text evidence="1">The sequence shown here is derived from an EMBL/GenBank/DDBJ whole genome shotgun (WGS) entry which is preliminary data.</text>
</comment>
<reference evidence="1" key="1">
    <citation type="submission" date="2023-12" db="EMBL/GenBank/DDBJ databases">
        <title>Diversity of Rhizobium in root nodule of phaseolus vulgaris.</title>
        <authorList>
            <person name="Wang H."/>
        </authorList>
    </citation>
    <scope>NUCLEOTIDE SEQUENCE</scope>
    <source>
        <strain evidence="1">MJ31</strain>
    </source>
</reference>
<evidence type="ECO:0000313" key="1">
    <source>
        <dbReference type="EMBL" id="MEA3518329.1"/>
    </source>
</evidence>
<proteinExistence type="predicted"/>
<keyword evidence="2" id="KW-1185">Reference proteome</keyword>